<dbReference type="InterPro" id="IPR013083">
    <property type="entry name" value="Znf_RING/FYVE/PHD"/>
</dbReference>
<evidence type="ECO:0000256" key="14">
    <source>
        <dbReference type="PROSITE-ProRule" id="PRU00221"/>
    </source>
</evidence>
<dbReference type="Gene3D" id="3.30.40.10">
    <property type="entry name" value="Zinc/RING finger domain, C3HC4 (zinc finger)"/>
    <property type="match status" value="1"/>
</dbReference>
<feature type="repeat" description="WD" evidence="14">
    <location>
        <begin position="831"/>
        <end position="862"/>
    </location>
</feature>
<dbReference type="InterPro" id="IPR003613">
    <property type="entry name" value="Ubox_domain"/>
</dbReference>
<evidence type="ECO:0000256" key="4">
    <source>
        <dbReference type="ARBA" id="ARBA00022574"/>
    </source>
</evidence>
<comment type="pathway">
    <text evidence="2 15">Protein modification; protein ubiquitination.</text>
</comment>
<dbReference type="Pfam" id="PF00400">
    <property type="entry name" value="WD40"/>
    <property type="match status" value="3"/>
</dbReference>
<evidence type="ECO:0000313" key="19">
    <source>
        <dbReference type="Proteomes" id="UP001642464"/>
    </source>
</evidence>
<dbReference type="Proteomes" id="UP001642464">
    <property type="component" value="Unassembled WGS sequence"/>
</dbReference>
<dbReference type="CDD" id="cd00200">
    <property type="entry name" value="WD40"/>
    <property type="match status" value="1"/>
</dbReference>
<feature type="transmembrane region" description="Helical" evidence="16">
    <location>
        <begin position="192"/>
        <end position="211"/>
    </location>
</feature>
<dbReference type="InterPro" id="IPR055340">
    <property type="entry name" value="RING-Ubox_PRP19"/>
</dbReference>
<sequence>MHGYPDEQYFNSAMEELRNAGISLEAATPVAIGLNASLANATWGRVRQKCGFVLSRFEPKLLMASHIILWITPRGRATFLACFSILIALGLPPKPVTLILLAWIVVLFFSYGTTTPSADDEEKQAEFNLVMMSIILISCLFALLKVLLTPRCSCFDWIRRKTRAAIQVPHVKTLLTILVLLLASGYETRGGRIALALCSIHLILICICIPCPSFRSRSISSFGEPLLENEMEEVLRQAGANPEDGLNSCNVFVDASQRVLDEMKEEHWALYASTPSLQGRADMKAILQDFLRSVERPLRCRASGVIHEMLENEKRWASEGYVVFYHLYALSSVLYELQTALANELLDYPLAGPPVMRLSRRAFGDIRSLSQVLSIRDHNISDRAHEYRALAVSAFSSCFASGGYTRSMQRYMMQGFPSGTSNYVKKLIDDLLSAVGIDQPDVIPTLRSRILAAGKAQGLEALGQVLQIFLHDSVVDAFAYGAQPLGALAPRGLPVSAWLRQQCPIEGQVRLVPHPDLFLAGATPRGPLVRIFDHCPSRALQKVALRRELQSLLRPYLNIERARQLLGFELTSDVELVGPTPPNCAEVCAISGQAAQEPVFSPKTKHVYEKGLIEKQIETTGKCPVTKEELTKDDLVSIKGNTAIRPRPATAASIPGMLTLLQSEWDALMSETFELKSQLDTGRKQLSHALYQHDAACRVIARLIRERDMVKAQNQKLQAERTEELSSAPLSGAIREDADTGITPEILQKMKELADSLRSKTRKQKHFPDLNPLTELKKFKCVGTHPIHKSTEPGILCVDVHKTEQHRVVTGGVDTQVVLFDSEKGGLVQKLTGHAKKVTSVCLHPTKDVVVSGSSDASAKVWTCTGPEWTAAYTCAHTVRKHQAEVTEISIHPLGDYFLTTALDKSWAMHDLHVGRCVKHLRGLETSYPCMKWHPDGMILAAGTQGHAVDVWDIKEQKVVATLTGHQGSVEALSFSGNGYYLATGSKDGTARAAEWFTAFGVKLWDLRKPLNIQTLQLESPVNTVAFDTTGQYLSVGAEVVQIYNFASKSSLTEAVTLKDHGDAVMGVCFSQHARSLATVSLGANRNRREVGIQSKAPHEDS</sequence>
<evidence type="ECO:0000256" key="15">
    <source>
        <dbReference type="RuleBase" id="RU367101"/>
    </source>
</evidence>
<keyword evidence="5 15" id="KW-0507">mRNA processing</keyword>
<evidence type="ECO:0000259" key="17">
    <source>
        <dbReference type="SMART" id="SM00504"/>
    </source>
</evidence>
<keyword evidence="12 15" id="KW-0234">DNA repair</keyword>
<keyword evidence="16" id="KW-1133">Transmembrane helix</keyword>
<evidence type="ECO:0000256" key="9">
    <source>
        <dbReference type="ARBA" id="ARBA00022763"/>
    </source>
</evidence>
<dbReference type="SUPFAM" id="SSF57850">
    <property type="entry name" value="RING/U-box"/>
    <property type="match status" value="1"/>
</dbReference>
<dbReference type="PANTHER" id="PTHR43995:SF1">
    <property type="entry name" value="PRE-MRNA-PROCESSING FACTOR 19"/>
    <property type="match status" value="1"/>
</dbReference>
<evidence type="ECO:0000256" key="5">
    <source>
        <dbReference type="ARBA" id="ARBA00022664"/>
    </source>
</evidence>
<comment type="function">
    <text evidence="15">Ubiquitin-protein ligase which is mainly involved pre-mRNA splicing and DNA repair. Required for pre-mRNA splicing as component of the spliceosome.</text>
</comment>
<comment type="subunit">
    <text evidence="15">Homotetramer.</text>
</comment>
<organism evidence="18 19">
    <name type="scientific">Durusdinium trenchii</name>
    <dbReference type="NCBI Taxonomy" id="1381693"/>
    <lineage>
        <taxon>Eukaryota</taxon>
        <taxon>Sar</taxon>
        <taxon>Alveolata</taxon>
        <taxon>Dinophyceae</taxon>
        <taxon>Suessiales</taxon>
        <taxon>Symbiodiniaceae</taxon>
        <taxon>Durusdinium</taxon>
    </lineage>
</organism>
<dbReference type="InterPro" id="IPR015943">
    <property type="entry name" value="WD40/YVTN_repeat-like_dom_sf"/>
</dbReference>
<comment type="catalytic activity">
    <reaction evidence="15">
        <text>S-ubiquitinyl-[E2 ubiquitin-conjugating enzyme]-L-cysteine + [acceptor protein]-L-lysine = [E2 ubiquitin-conjugating enzyme]-L-cysteine + N(6)-ubiquitinyl-[acceptor protein]-L-lysine.</text>
        <dbReference type="EC" id="2.3.2.27"/>
    </reaction>
</comment>
<comment type="caution">
    <text evidence="18">The sequence shown here is derived from an EMBL/GenBank/DDBJ whole genome shotgun (WGS) entry which is preliminary data.</text>
</comment>
<accession>A0ABP0SID9</accession>
<dbReference type="PROSITE" id="PS50294">
    <property type="entry name" value="WD_REPEATS_REGION"/>
    <property type="match status" value="2"/>
</dbReference>
<dbReference type="CDD" id="cd16656">
    <property type="entry name" value="RING-Ubox_PRP19"/>
    <property type="match status" value="1"/>
</dbReference>
<evidence type="ECO:0000256" key="1">
    <source>
        <dbReference type="ARBA" id="ARBA00004123"/>
    </source>
</evidence>
<dbReference type="InterPro" id="IPR036322">
    <property type="entry name" value="WD40_repeat_dom_sf"/>
</dbReference>
<evidence type="ECO:0000313" key="18">
    <source>
        <dbReference type="EMBL" id="CAK9112139.1"/>
    </source>
</evidence>
<feature type="repeat" description="WD" evidence="14">
    <location>
        <begin position="921"/>
        <end position="962"/>
    </location>
</feature>
<keyword evidence="11 15" id="KW-0508">mRNA splicing</keyword>
<dbReference type="InterPro" id="IPR013915">
    <property type="entry name" value="Prp19_cc"/>
</dbReference>
<proteinExistence type="inferred from homology"/>
<keyword evidence="16" id="KW-0472">Membrane</keyword>
<name>A0ABP0SID9_9DINO</name>
<evidence type="ECO:0000256" key="13">
    <source>
        <dbReference type="ARBA" id="ARBA00023242"/>
    </source>
</evidence>
<keyword evidence="9 15" id="KW-0227">DNA damage</keyword>
<reference evidence="18 19" key="1">
    <citation type="submission" date="2024-02" db="EMBL/GenBank/DDBJ databases">
        <authorList>
            <person name="Chen Y."/>
            <person name="Shah S."/>
            <person name="Dougan E. K."/>
            <person name="Thang M."/>
            <person name="Chan C."/>
        </authorList>
    </citation>
    <scope>NUCLEOTIDE SEQUENCE [LARGE SCALE GENOMIC DNA]</scope>
</reference>
<dbReference type="Gene3D" id="2.130.10.10">
    <property type="entry name" value="YVTN repeat-like/Quinoprotein amine dehydrogenase"/>
    <property type="match status" value="1"/>
</dbReference>
<evidence type="ECO:0000256" key="10">
    <source>
        <dbReference type="ARBA" id="ARBA00022786"/>
    </source>
</evidence>
<dbReference type="EC" id="2.3.2.27" evidence="15"/>
<keyword evidence="7 15" id="KW-0747">Spliceosome</keyword>
<dbReference type="PROSITE" id="PS50082">
    <property type="entry name" value="WD_REPEATS_2"/>
    <property type="match status" value="3"/>
</dbReference>
<keyword evidence="13 15" id="KW-0539">Nucleus</keyword>
<feature type="transmembrane region" description="Helical" evidence="16">
    <location>
        <begin position="96"/>
        <end position="115"/>
    </location>
</feature>
<gene>
    <name evidence="18" type="ORF">SCF082_LOCUS52009</name>
</gene>
<dbReference type="InterPro" id="IPR001680">
    <property type="entry name" value="WD40_rpt"/>
</dbReference>
<feature type="repeat" description="WD" evidence="14">
    <location>
        <begin position="963"/>
        <end position="992"/>
    </location>
</feature>
<evidence type="ECO:0000256" key="11">
    <source>
        <dbReference type="ARBA" id="ARBA00023187"/>
    </source>
</evidence>
<keyword evidence="8" id="KW-0677">Repeat</keyword>
<keyword evidence="16" id="KW-0812">Transmembrane</keyword>
<keyword evidence="6 15" id="KW-0808">Transferase</keyword>
<keyword evidence="10 15" id="KW-0833">Ubl conjugation pathway</keyword>
<keyword evidence="19" id="KW-1185">Reference proteome</keyword>
<evidence type="ECO:0000256" key="8">
    <source>
        <dbReference type="ARBA" id="ARBA00022737"/>
    </source>
</evidence>
<feature type="domain" description="U-box" evidence="17">
    <location>
        <begin position="585"/>
        <end position="651"/>
    </location>
</feature>
<dbReference type="SMART" id="SM00504">
    <property type="entry name" value="Ubox"/>
    <property type="match status" value="1"/>
</dbReference>
<evidence type="ECO:0000256" key="16">
    <source>
        <dbReference type="SAM" id="Phobius"/>
    </source>
</evidence>
<dbReference type="SUPFAM" id="SSF50978">
    <property type="entry name" value="WD40 repeat-like"/>
    <property type="match status" value="1"/>
</dbReference>
<evidence type="ECO:0000256" key="6">
    <source>
        <dbReference type="ARBA" id="ARBA00022679"/>
    </source>
</evidence>
<dbReference type="GO" id="GO:0016740">
    <property type="term" value="F:transferase activity"/>
    <property type="evidence" value="ECO:0007669"/>
    <property type="project" value="UniProtKB-KW"/>
</dbReference>
<evidence type="ECO:0000256" key="3">
    <source>
        <dbReference type="ARBA" id="ARBA00006388"/>
    </source>
</evidence>
<evidence type="ECO:0000256" key="12">
    <source>
        <dbReference type="ARBA" id="ARBA00023204"/>
    </source>
</evidence>
<dbReference type="PANTHER" id="PTHR43995">
    <property type="entry name" value="PRE-MRNA-PROCESSING FACTOR 19"/>
    <property type="match status" value="1"/>
</dbReference>
<comment type="similarity">
    <text evidence="3 15">Belongs to the WD repeat PRP19 family.</text>
</comment>
<comment type="subcellular location">
    <subcellularLocation>
        <location evidence="1 15">Nucleus</location>
    </subcellularLocation>
</comment>
<dbReference type="EMBL" id="CAXAMM010043884">
    <property type="protein sequence ID" value="CAK9112139.1"/>
    <property type="molecule type" value="Genomic_DNA"/>
</dbReference>
<evidence type="ECO:0000256" key="2">
    <source>
        <dbReference type="ARBA" id="ARBA00004906"/>
    </source>
</evidence>
<protein>
    <recommendedName>
        <fullName evidence="15">Pre-mRNA-processing factor 19</fullName>
        <ecNumber evidence="15">2.3.2.27</ecNumber>
    </recommendedName>
</protein>
<feature type="transmembrane region" description="Helical" evidence="16">
    <location>
        <begin position="127"/>
        <end position="148"/>
    </location>
</feature>
<dbReference type="SMART" id="SM00320">
    <property type="entry name" value="WD40"/>
    <property type="match status" value="7"/>
</dbReference>
<keyword evidence="4 14" id="KW-0853">WD repeat</keyword>
<dbReference type="InterPro" id="IPR038959">
    <property type="entry name" value="Prp19"/>
</dbReference>
<dbReference type="Pfam" id="PF08606">
    <property type="entry name" value="Prp19"/>
    <property type="match status" value="1"/>
</dbReference>
<feature type="transmembrane region" description="Helical" evidence="16">
    <location>
        <begin position="169"/>
        <end position="186"/>
    </location>
</feature>
<evidence type="ECO:0000256" key="7">
    <source>
        <dbReference type="ARBA" id="ARBA00022728"/>
    </source>
</evidence>